<proteinExistence type="predicted"/>
<dbReference type="SUPFAM" id="SSF52833">
    <property type="entry name" value="Thioredoxin-like"/>
    <property type="match status" value="1"/>
</dbReference>
<comment type="subcellular location">
    <subcellularLocation>
        <location evidence="1">Membrane</location>
        <topology evidence="1">Single-pass membrane protein</topology>
    </subcellularLocation>
</comment>
<dbReference type="PANTHER" id="PTHR46426">
    <property type="entry name" value="PROTEIN DISULFIDE-ISOMERASE TMX3"/>
    <property type="match status" value="1"/>
</dbReference>
<evidence type="ECO:0000256" key="3">
    <source>
        <dbReference type="ARBA" id="ARBA00022989"/>
    </source>
</evidence>
<dbReference type="PROSITE" id="PS51352">
    <property type="entry name" value="THIOREDOXIN_2"/>
    <property type="match status" value="1"/>
</dbReference>
<dbReference type="Pfam" id="PF00085">
    <property type="entry name" value="Thioredoxin"/>
    <property type="match status" value="1"/>
</dbReference>
<name>A0A8J5XBN5_DIALT</name>
<keyword evidence="2" id="KW-0812">Transmembrane</keyword>
<keyword evidence="4" id="KW-0472">Membrane</keyword>
<reference evidence="7" key="1">
    <citation type="submission" date="2021-05" db="EMBL/GenBank/DDBJ databases">
        <title>The genome of the haptophyte Pavlova lutheri (Diacronema luteri, Pavlovales) - a model for lipid biosynthesis in eukaryotic algae.</title>
        <authorList>
            <person name="Hulatt C.J."/>
            <person name="Posewitz M.C."/>
        </authorList>
    </citation>
    <scope>NUCLEOTIDE SEQUENCE</scope>
    <source>
        <strain evidence="7">NIVA-4/92</strain>
    </source>
</reference>
<keyword evidence="3" id="KW-1133">Transmembrane helix</keyword>
<protein>
    <recommendedName>
        <fullName evidence="6">Thioredoxin domain-containing protein</fullName>
    </recommendedName>
</protein>
<keyword evidence="8" id="KW-1185">Reference proteome</keyword>
<accession>A0A8J5XBN5</accession>
<comment type="caution">
    <text evidence="7">The sequence shown here is derived from an EMBL/GenBank/DDBJ whole genome shotgun (WGS) entry which is preliminary data.</text>
</comment>
<feature type="signal peptide" evidence="5">
    <location>
        <begin position="1"/>
        <end position="15"/>
    </location>
</feature>
<dbReference type="InterPro" id="IPR052250">
    <property type="entry name" value="PDI_TMX3"/>
</dbReference>
<dbReference type="GO" id="GO:0005783">
    <property type="term" value="C:endoplasmic reticulum"/>
    <property type="evidence" value="ECO:0007669"/>
    <property type="project" value="TreeGrafter"/>
</dbReference>
<feature type="domain" description="Thioredoxin" evidence="6">
    <location>
        <begin position="1"/>
        <end position="129"/>
    </location>
</feature>
<evidence type="ECO:0000256" key="4">
    <source>
        <dbReference type="ARBA" id="ARBA00023136"/>
    </source>
</evidence>
<dbReference type="Gene3D" id="3.40.30.10">
    <property type="entry name" value="Glutaredoxin"/>
    <property type="match status" value="1"/>
</dbReference>
<evidence type="ECO:0000313" key="8">
    <source>
        <dbReference type="Proteomes" id="UP000751190"/>
    </source>
</evidence>
<dbReference type="OrthoDB" id="74910at2759"/>
<evidence type="ECO:0000256" key="2">
    <source>
        <dbReference type="ARBA" id="ARBA00022692"/>
    </source>
</evidence>
<dbReference type="GO" id="GO:0016020">
    <property type="term" value="C:membrane"/>
    <property type="evidence" value="ECO:0007669"/>
    <property type="project" value="UniProtKB-SubCell"/>
</dbReference>
<dbReference type="EMBL" id="JAGTXO010000020">
    <property type="protein sequence ID" value="KAG8462511.1"/>
    <property type="molecule type" value="Genomic_DNA"/>
</dbReference>
<sequence>MRALALSFVLALARAEGEAGADGAAPSTVLTADNFDKLVSPDEPWLVEFWAPWCSHCKKLEPVWRRAAEQLSGGLRFGTVDVTVHKALAKRFDIRGYPTVKHMHRGRARTYEGEKSVLGFAEYAARMAAPAARAFGSVAELRTWLGPLGRAFVLAGPSAALADARLASAFATLADERHDALTFATIGASAAPAELLSIGRGGGSSGSAPAPPATLIGVLDGEWFDPFEPPAASDASALADALLTWANAREWPSVVGISSANFHRLRKRANVHLALALIDPADADGARAQRAQLPAHALAHRAAFQFGWADATELADYWRSEYGVERSALPTLLVLAARGAAGTSASDDHHWRAHNGTAPLARADEQAAFLAEIAAGALRPERSGAPFSLLGVLRTAWLGVRSFATAQPTVFAACVALNIAFVASLAWGGGGGGGGGRGARAKRE</sequence>
<evidence type="ECO:0000256" key="5">
    <source>
        <dbReference type="SAM" id="SignalP"/>
    </source>
</evidence>
<evidence type="ECO:0000256" key="1">
    <source>
        <dbReference type="ARBA" id="ARBA00004167"/>
    </source>
</evidence>
<gene>
    <name evidence="7" type="ORF">KFE25_010336</name>
</gene>
<dbReference type="InterPro" id="IPR013766">
    <property type="entry name" value="Thioredoxin_domain"/>
</dbReference>
<dbReference type="InterPro" id="IPR036249">
    <property type="entry name" value="Thioredoxin-like_sf"/>
</dbReference>
<evidence type="ECO:0000313" key="7">
    <source>
        <dbReference type="EMBL" id="KAG8462511.1"/>
    </source>
</evidence>
<evidence type="ECO:0000259" key="6">
    <source>
        <dbReference type="PROSITE" id="PS51352"/>
    </source>
</evidence>
<keyword evidence="5" id="KW-0732">Signal</keyword>
<dbReference type="AlphaFoldDB" id="A0A8J5XBN5"/>
<organism evidence="7 8">
    <name type="scientific">Diacronema lutheri</name>
    <name type="common">Unicellular marine alga</name>
    <name type="synonym">Monochrysis lutheri</name>
    <dbReference type="NCBI Taxonomy" id="2081491"/>
    <lineage>
        <taxon>Eukaryota</taxon>
        <taxon>Haptista</taxon>
        <taxon>Haptophyta</taxon>
        <taxon>Pavlovophyceae</taxon>
        <taxon>Pavlovales</taxon>
        <taxon>Pavlovaceae</taxon>
        <taxon>Diacronema</taxon>
    </lineage>
</organism>
<feature type="chain" id="PRO_5035165734" description="Thioredoxin domain-containing protein" evidence="5">
    <location>
        <begin position="16"/>
        <end position="444"/>
    </location>
</feature>
<dbReference type="CDD" id="cd02961">
    <property type="entry name" value="PDI_a_family"/>
    <property type="match status" value="1"/>
</dbReference>
<dbReference type="PANTHER" id="PTHR46426:SF1">
    <property type="entry name" value="PROTEIN DISULFIDE-ISOMERASE TMX3"/>
    <property type="match status" value="1"/>
</dbReference>
<dbReference type="OMA" id="GIEMRNM"/>
<dbReference type="Proteomes" id="UP000751190">
    <property type="component" value="Unassembled WGS sequence"/>
</dbReference>